<proteinExistence type="predicted"/>
<keyword evidence="1" id="KW-1133">Transmembrane helix</keyword>
<keyword evidence="3" id="KW-1185">Reference proteome</keyword>
<evidence type="ECO:0000313" key="3">
    <source>
        <dbReference type="Proteomes" id="UP000005540"/>
    </source>
</evidence>
<dbReference type="AlphaFoldDB" id="C4FI29"/>
<gene>
    <name evidence="2" type="ORF">SULYE_0213</name>
</gene>
<feature type="transmembrane region" description="Helical" evidence="1">
    <location>
        <begin position="106"/>
        <end position="128"/>
    </location>
</feature>
<keyword evidence="1" id="KW-0812">Transmembrane</keyword>
<organism evidence="2 3">
    <name type="scientific">Sulfurihydrogenibium yellowstonense SS-5</name>
    <dbReference type="NCBI Taxonomy" id="432331"/>
    <lineage>
        <taxon>Bacteria</taxon>
        <taxon>Pseudomonadati</taxon>
        <taxon>Aquificota</taxon>
        <taxon>Aquificia</taxon>
        <taxon>Aquificales</taxon>
        <taxon>Hydrogenothermaceae</taxon>
        <taxon>Sulfurihydrogenibium</taxon>
    </lineage>
</organism>
<dbReference type="RefSeq" id="WP_007545627.1">
    <property type="nucleotide sequence ID" value="NZ_ABZS01000012.1"/>
</dbReference>
<evidence type="ECO:0000256" key="1">
    <source>
        <dbReference type="SAM" id="Phobius"/>
    </source>
</evidence>
<dbReference type="Proteomes" id="UP000005540">
    <property type="component" value="Unassembled WGS sequence"/>
</dbReference>
<dbReference type="EMBL" id="ABZS01000012">
    <property type="protein sequence ID" value="EEP61282.1"/>
    <property type="molecule type" value="Genomic_DNA"/>
</dbReference>
<name>C4FI29_9AQUI</name>
<evidence type="ECO:0000313" key="2">
    <source>
        <dbReference type="EMBL" id="EEP61282.1"/>
    </source>
</evidence>
<protein>
    <submittedName>
        <fullName evidence="2">Uncharacterized protein</fullName>
    </submittedName>
</protein>
<sequence>MKNAFFGENLDYVPYQILKQILGESLYDEYRDIIELITIEGDIEKDILYLYLKRFNSNKILYATYDLKDKKILNNLSKSEILKIFDDEKGKIQELQKKEIERSAKIIMTIISLVLGMAAAYFVLKFVFGF</sequence>
<dbReference type="OrthoDB" id="9841429at2"/>
<accession>C4FI29</accession>
<keyword evidence="1" id="KW-0472">Membrane</keyword>
<comment type="caution">
    <text evidence="2">The sequence shown here is derived from an EMBL/GenBank/DDBJ whole genome shotgun (WGS) entry which is preliminary data.</text>
</comment>
<reference evidence="2 3" key="1">
    <citation type="submission" date="2009-04" db="EMBL/GenBank/DDBJ databases">
        <authorList>
            <person name="Reysenbach A.-L."/>
            <person name="Heidelberg J.F."/>
            <person name="Nelson W.C."/>
        </authorList>
    </citation>
    <scope>NUCLEOTIDE SEQUENCE [LARGE SCALE GENOMIC DNA]</scope>
    <source>
        <strain evidence="2 3">SS-5</strain>
    </source>
</reference>